<keyword evidence="3" id="KW-1185">Reference proteome</keyword>
<dbReference type="AlphaFoldDB" id="A0A5P1RDJ4"/>
<name>A0A5P1RDJ4_9GAMM</name>
<protein>
    <submittedName>
        <fullName evidence="2">Uncharacterized protein</fullName>
    </submittedName>
</protein>
<dbReference type="EMBL" id="CP043869">
    <property type="protein sequence ID" value="QEQ97719.1"/>
    <property type="molecule type" value="Genomic_DNA"/>
</dbReference>
<keyword evidence="1" id="KW-0812">Transmembrane</keyword>
<sequence length="237" mass="26490">MNAHYQALPDKVKKLLRPEADGSGLSLHTKKGVMIKLGGAFLLFLCVQSLVLSVVLEGHEGAFYGVLTLISAFTGFYLFGQSHRLVFDRMTNRVFLQRSAWWRAEQMIDAHHAETVEILLTRGESNQRLQVSLLNQLYVFDQPSDAHALMDYLQQQFRVVALEQISDWPNKHPWRAEGAAPHAIKPVPEKTSAKVEPPLYKSSLVVPIWSRGALLKLALPIPVFSVLAALIESGVLL</sequence>
<dbReference type="KEGG" id="ncu:F0U83_13865"/>
<dbReference type="RefSeq" id="WP_138987834.1">
    <property type="nucleotide sequence ID" value="NZ_CP043869.1"/>
</dbReference>
<accession>A0A5P1RDJ4</accession>
<dbReference type="OrthoDB" id="6312461at2"/>
<reference evidence="2 3" key="1">
    <citation type="journal article" date="2019" name="Biochem. Eng. J.">
        <title>Metabolic engineering of the marine bacteria Neptunomonas concharum for the production of acetoin and meso-2,3-butanediol from acetate.</title>
        <authorList>
            <person name="Li W."/>
            <person name="Pu N."/>
            <person name="Liu C.-X."/>
            <person name="Yuan Q.-P."/>
            <person name="Li Z.-J."/>
        </authorList>
    </citation>
    <scope>NUCLEOTIDE SEQUENCE [LARGE SCALE GENOMIC DNA]</scope>
    <source>
        <strain evidence="2 3">JCM17730</strain>
    </source>
</reference>
<proteinExistence type="predicted"/>
<evidence type="ECO:0000313" key="3">
    <source>
        <dbReference type="Proteomes" id="UP000324760"/>
    </source>
</evidence>
<keyword evidence="1" id="KW-0472">Membrane</keyword>
<keyword evidence="1" id="KW-1133">Transmembrane helix</keyword>
<evidence type="ECO:0000313" key="2">
    <source>
        <dbReference type="EMBL" id="QEQ97719.1"/>
    </source>
</evidence>
<evidence type="ECO:0000256" key="1">
    <source>
        <dbReference type="SAM" id="Phobius"/>
    </source>
</evidence>
<feature type="transmembrane region" description="Helical" evidence="1">
    <location>
        <begin position="62"/>
        <end position="80"/>
    </location>
</feature>
<dbReference type="Proteomes" id="UP000324760">
    <property type="component" value="Chromosome"/>
</dbReference>
<organism evidence="2 3">
    <name type="scientific">Neptunomonas concharum</name>
    <dbReference type="NCBI Taxonomy" id="1031538"/>
    <lineage>
        <taxon>Bacteria</taxon>
        <taxon>Pseudomonadati</taxon>
        <taxon>Pseudomonadota</taxon>
        <taxon>Gammaproteobacteria</taxon>
        <taxon>Oceanospirillales</taxon>
        <taxon>Oceanospirillaceae</taxon>
        <taxon>Neptunomonas</taxon>
    </lineage>
</organism>
<feature type="transmembrane region" description="Helical" evidence="1">
    <location>
        <begin position="33"/>
        <end position="56"/>
    </location>
</feature>
<gene>
    <name evidence="2" type="ORF">F0U83_13865</name>
</gene>